<dbReference type="Proteomes" id="UP000019275">
    <property type="component" value="Unassembled WGS sequence"/>
</dbReference>
<keyword evidence="2" id="KW-1185">Reference proteome</keyword>
<dbReference type="EMBL" id="ARZX01000037">
    <property type="protein sequence ID" value="EWH10356.1"/>
    <property type="molecule type" value="Genomic_DNA"/>
</dbReference>
<name>A0ABN0RJF9_9FLAO</name>
<comment type="caution">
    <text evidence="1">The sequence shown here is derived from an EMBL/GenBank/DDBJ whole genome shotgun (WGS) entry which is preliminary data.</text>
</comment>
<accession>A0ABN0RJF9</accession>
<sequence>MKNKLIILCFLLILTSCFEKSVKVKITDFSKPKYDTLVPNQNGWLAPYSNAYLQIKGVSNDTIRINFSGVEKKYIGAFKDEWNVDYYGNINVPIKFDPFKANKGEVSIYCKIH</sequence>
<dbReference type="RefSeq" id="WP_034647186.1">
    <property type="nucleotide sequence ID" value="NZ_ARZX01000037.1"/>
</dbReference>
<evidence type="ECO:0000313" key="1">
    <source>
        <dbReference type="EMBL" id="EWH10356.1"/>
    </source>
</evidence>
<protein>
    <recommendedName>
        <fullName evidence="3">Lipoprotein</fullName>
    </recommendedName>
</protein>
<reference evidence="1 2" key="1">
    <citation type="journal article" date="2014" name="Genome Announc.">
        <title>Draft Genome Sequence of the Carrageenan-Degrading Bacterium Cellulophaga sp. Strain KL-A, Isolated from Decaying Marine Algae.</title>
        <authorList>
            <person name="Shan D."/>
            <person name="Ying J."/>
            <person name="Li X."/>
            <person name="Gao Z."/>
            <person name="Wei G."/>
            <person name="Shao Z."/>
        </authorList>
    </citation>
    <scope>NUCLEOTIDE SEQUENCE [LARGE SCALE GENOMIC DNA]</scope>
    <source>
        <strain evidence="1 2">KL-A</strain>
    </source>
</reference>
<evidence type="ECO:0008006" key="3">
    <source>
        <dbReference type="Google" id="ProtNLM"/>
    </source>
</evidence>
<evidence type="ECO:0000313" key="2">
    <source>
        <dbReference type="Proteomes" id="UP000019275"/>
    </source>
</evidence>
<organism evidence="1 2">
    <name type="scientific">Cellulophaga geojensis KL-A</name>
    <dbReference type="NCBI Taxonomy" id="1328323"/>
    <lineage>
        <taxon>Bacteria</taxon>
        <taxon>Pseudomonadati</taxon>
        <taxon>Bacteroidota</taxon>
        <taxon>Flavobacteriia</taxon>
        <taxon>Flavobacteriales</taxon>
        <taxon>Flavobacteriaceae</taxon>
        <taxon>Cellulophaga</taxon>
    </lineage>
</organism>
<gene>
    <name evidence="1" type="ORF">KLA_16782</name>
</gene>
<dbReference type="PROSITE" id="PS51257">
    <property type="entry name" value="PROKAR_LIPOPROTEIN"/>
    <property type="match status" value="1"/>
</dbReference>
<proteinExistence type="predicted"/>